<keyword evidence="3" id="KW-1185">Reference proteome</keyword>
<dbReference type="AlphaFoldDB" id="A0AA36I503"/>
<sequence length="899" mass="101233">MGRYEFEVTFEDETHGLQTNLTTGKSRRIQRLQRGEPMPAWEFRESRQQQQVISKPVETKPQRTEAPKLNATKIDSNLPTCCVMATPTKSYDGDFQWVIELEKGWSSWMPNNEPYLGGTDEPMRYSMGRYDFEVTFEDETHGLQTNVTTGKSRRIQRLQRGEPMPAWEFRESRQQQQPAKSASRPAERKPAPAEPKARATKVDSNLPTCAVVGTSVKKTYEGDFQWVIELEKGWDTWLPQDAPYLGGTDEVMRYSMGRYDFEVHFDSDDKGVQTNLTTGKTRRVQRLQKGEPMPAWEGTGTRRRTAGAPAEPAVPKSSAAAAAQANRTVRRTGDTKPTPAQRPQVPDLPQQNATKAASNLPTCYYMSANGAKSYDGDFQWVIELEKGWSAWMPNNEPYLGGSDQTVRYAMGRYEFEVTFEDETHGLQTNLTTGKSRRIQRLQRGEPMPAWEFRESRQQQQVISKPVETKPQRTEAPKLNATKIDSNLPTCCVMATPTKSYDGDFQWVIELEKGWSAWMPNNEPYLGGTDEPMRYSMGRYDFEVTFEDETHGLQTNVTTGKSRRIQRLQRGEPMPAWEFRESRQQQQPAKSASRPAERKPAPAEPKARATKVDSNLPTCAVVGTSVKKTYEGDFQWVIELEKGWDVWLPQDAPYLGGTDDVMRYSMGRYDFEVHFDSDDKGVQTNLTTGKTRRIQRLQKGEPMPAWEGTGTRRRTGTGTRRRTAGAPAEPAVPKSSAAAAAQANRTVRRTGDTKPTPAQRPQDPRLKSGVGRRLGHCALTTLCNLLFHPHVCFWFGATGHAIVISIVSRSAFFLICLFSRCTGCFVNTGKCLQLFQTDISEPALWCRGVAVRVPGQHRQCAALHAGLQIQGLERLNCLVHRAMLSTGREARCDLPTGVSL</sequence>
<feature type="compositionally biased region" description="Basic residues" evidence="1">
    <location>
        <begin position="710"/>
        <end position="722"/>
    </location>
</feature>
<evidence type="ECO:0000256" key="1">
    <source>
        <dbReference type="SAM" id="MobiDB-lite"/>
    </source>
</evidence>
<gene>
    <name evidence="2" type="ORF">EVOR1521_LOCUS8288</name>
</gene>
<protein>
    <submittedName>
        <fullName evidence="2">Uncharacterized protein</fullName>
    </submittedName>
</protein>
<feature type="compositionally biased region" description="Basic and acidic residues" evidence="1">
    <location>
        <begin position="185"/>
        <end position="201"/>
    </location>
</feature>
<feature type="compositionally biased region" description="Low complexity" evidence="1">
    <location>
        <begin position="725"/>
        <end position="742"/>
    </location>
</feature>
<dbReference type="Proteomes" id="UP001178507">
    <property type="component" value="Unassembled WGS sequence"/>
</dbReference>
<feature type="region of interest" description="Disordered" evidence="1">
    <location>
        <begin position="288"/>
        <end position="354"/>
    </location>
</feature>
<dbReference type="EMBL" id="CAUJNA010000702">
    <property type="protein sequence ID" value="CAJ1380318.1"/>
    <property type="molecule type" value="Genomic_DNA"/>
</dbReference>
<name>A0AA36I503_9DINO</name>
<feature type="region of interest" description="Disordered" evidence="1">
    <location>
        <begin position="141"/>
        <end position="202"/>
    </location>
</feature>
<feature type="region of interest" description="Disordered" evidence="1">
    <location>
        <begin position="550"/>
        <end position="611"/>
    </location>
</feature>
<proteinExistence type="predicted"/>
<evidence type="ECO:0000313" key="3">
    <source>
        <dbReference type="Proteomes" id="UP001178507"/>
    </source>
</evidence>
<feature type="compositionally biased region" description="Low complexity" evidence="1">
    <location>
        <begin position="308"/>
        <end position="325"/>
    </location>
</feature>
<reference evidence="2" key="1">
    <citation type="submission" date="2023-08" db="EMBL/GenBank/DDBJ databases">
        <authorList>
            <person name="Chen Y."/>
            <person name="Shah S."/>
            <person name="Dougan E. K."/>
            <person name="Thang M."/>
            <person name="Chan C."/>
        </authorList>
    </citation>
    <scope>NUCLEOTIDE SEQUENCE</scope>
</reference>
<feature type="region of interest" description="Disordered" evidence="1">
    <location>
        <begin position="697"/>
        <end position="766"/>
    </location>
</feature>
<comment type="caution">
    <text evidence="2">The sequence shown here is derived from an EMBL/GenBank/DDBJ whole genome shotgun (WGS) entry which is preliminary data.</text>
</comment>
<organism evidence="2 3">
    <name type="scientific">Effrenium voratum</name>
    <dbReference type="NCBI Taxonomy" id="2562239"/>
    <lineage>
        <taxon>Eukaryota</taxon>
        <taxon>Sar</taxon>
        <taxon>Alveolata</taxon>
        <taxon>Dinophyceae</taxon>
        <taxon>Suessiales</taxon>
        <taxon>Symbiodiniaceae</taxon>
        <taxon>Effrenium</taxon>
    </lineage>
</organism>
<feature type="compositionally biased region" description="Basic and acidic residues" evidence="1">
    <location>
        <begin position="594"/>
        <end position="610"/>
    </location>
</feature>
<evidence type="ECO:0000313" key="2">
    <source>
        <dbReference type="EMBL" id="CAJ1380318.1"/>
    </source>
</evidence>
<accession>A0AA36I503</accession>